<evidence type="ECO:0000313" key="2">
    <source>
        <dbReference type="Proteomes" id="UP000501926"/>
    </source>
</evidence>
<accession>A0A6G7GUH7</accession>
<sequence length="38" mass="4227">MLRLSLLRFSKNESVTIPLALYYIADNGKQDLASALSN</sequence>
<dbReference type="AlphaFoldDB" id="A0A6G7GUH7"/>
<protein>
    <submittedName>
        <fullName evidence="1">Uncharacterized protein</fullName>
    </submittedName>
</protein>
<proteinExistence type="predicted"/>
<evidence type="ECO:0000313" key="1">
    <source>
        <dbReference type="EMBL" id="QII13165.1"/>
    </source>
</evidence>
<gene>
    <name evidence="1" type="ORF">KsCSTR_37860</name>
</gene>
<dbReference type="Proteomes" id="UP000501926">
    <property type="component" value="Chromosome"/>
</dbReference>
<dbReference type="EMBL" id="CP049055">
    <property type="protein sequence ID" value="QII13165.1"/>
    <property type="molecule type" value="Genomic_DNA"/>
</dbReference>
<reference evidence="1 2" key="1">
    <citation type="submission" date="2020-02" db="EMBL/GenBank/DDBJ databases">
        <title>Newly sequenced genome of strain CSTR1 showed variability in Candidatus Kuenenia stuttgartiensis genomes.</title>
        <authorList>
            <person name="Ding C."/>
            <person name="Adrian L."/>
        </authorList>
    </citation>
    <scope>NUCLEOTIDE SEQUENCE [LARGE SCALE GENOMIC DNA]</scope>
    <source>
        <strain evidence="1 2">CSTR1</strain>
    </source>
</reference>
<name>A0A6G7GUH7_KUEST</name>
<organism evidence="1 2">
    <name type="scientific">Kuenenia stuttgartiensis</name>
    <dbReference type="NCBI Taxonomy" id="174633"/>
    <lineage>
        <taxon>Bacteria</taxon>
        <taxon>Pseudomonadati</taxon>
        <taxon>Planctomycetota</taxon>
        <taxon>Candidatus Brocadiia</taxon>
        <taxon>Candidatus Brocadiales</taxon>
        <taxon>Candidatus Brocadiaceae</taxon>
        <taxon>Candidatus Kuenenia</taxon>
    </lineage>
</organism>